<dbReference type="EMBL" id="NNRJ01000012">
    <property type="protein sequence ID" value="OYR21205.1"/>
    <property type="molecule type" value="Genomic_DNA"/>
</dbReference>
<reference evidence="3 4" key="1">
    <citation type="submission" date="2017-07" db="EMBL/GenBank/DDBJ databases">
        <title>Phylogenetic study on the rhizospheric bacterium Ochrobactrum sp. A44.</title>
        <authorList>
            <person name="Krzyzanowska D.M."/>
            <person name="Ossowicki A."/>
            <person name="Rajewska M."/>
            <person name="Maciag T."/>
            <person name="Kaczynski Z."/>
            <person name="Czerwicka M."/>
            <person name="Jafra S."/>
        </authorList>
    </citation>
    <scope>NUCLEOTIDE SEQUENCE [LARGE SCALE GENOMIC DNA]</scope>
    <source>
        <strain evidence="3 4">DSM 7216</strain>
    </source>
</reference>
<dbReference type="AlphaFoldDB" id="A0A256G276"/>
<evidence type="ECO:0000313" key="4">
    <source>
        <dbReference type="Proteomes" id="UP000215590"/>
    </source>
</evidence>
<protein>
    <submittedName>
        <fullName evidence="3">Uncharacterized protein</fullName>
    </submittedName>
</protein>
<proteinExistence type="predicted"/>
<gene>
    <name evidence="3" type="ORF">CEV31_0826</name>
</gene>
<keyword evidence="4" id="KW-1185">Reference proteome</keyword>
<evidence type="ECO:0000313" key="3">
    <source>
        <dbReference type="EMBL" id="OYR21205.1"/>
    </source>
</evidence>
<dbReference type="Proteomes" id="UP000215590">
    <property type="component" value="Unassembled WGS sequence"/>
</dbReference>
<name>A0A256G276_9HYPH</name>
<feature type="transmembrane region" description="Helical" evidence="2">
    <location>
        <begin position="74"/>
        <end position="92"/>
    </location>
</feature>
<keyword evidence="2" id="KW-1133">Transmembrane helix</keyword>
<keyword evidence="2" id="KW-0472">Membrane</keyword>
<dbReference type="RefSeq" id="WP_094505560.1">
    <property type="nucleotide sequence ID" value="NZ_JBHEEK010000005.1"/>
</dbReference>
<sequence length="94" mass="10385">MGERQQAGIGGGSEGPGQERQQEARRILDRLEREQTGAQGIVKRSLSRTADHLSARDADENDSIEIWATRVGRGLGLLITLAIIVWLITYLMNI</sequence>
<evidence type="ECO:0000256" key="2">
    <source>
        <dbReference type="SAM" id="Phobius"/>
    </source>
</evidence>
<evidence type="ECO:0000256" key="1">
    <source>
        <dbReference type="SAM" id="MobiDB-lite"/>
    </source>
</evidence>
<organism evidence="3 4">
    <name type="scientific">Brucella thiophenivorans</name>
    <dbReference type="NCBI Taxonomy" id="571255"/>
    <lineage>
        <taxon>Bacteria</taxon>
        <taxon>Pseudomonadati</taxon>
        <taxon>Pseudomonadota</taxon>
        <taxon>Alphaproteobacteria</taxon>
        <taxon>Hyphomicrobiales</taxon>
        <taxon>Brucellaceae</taxon>
        <taxon>Brucella/Ochrobactrum group</taxon>
        <taxon>Brucella</taxon>
    </lineage>
</organism>
<accession>A0A256G276</accession>
<keyword evidence="2" id="KW-0812">Transmembrane</keyword>
<feature type="region of interest" description="Disordered" evidence="1">
    <location>
        <begin position="1"/>
        <end position="24"/>
    </location>
</feature>
<comment type="caution">
    <text evidence="3">The sequence shown here is derived from an EMBL/GenBank/DDBJ whole genome shotgun (WGS) entry which is preliminary data.</text>
</comment>
<dbReference type="OrthoDB" id="8449218at2"/>